<dbReference type="AlphaFoldDB" id="A0A5E4LWL3"/>
<proteinExistence type="predicted"/>
<dbReference type="CDD" id="cd06561">
    <property type="entry name" value="AlkD_like"/>
    <property type="match status" value="1"/>
</dbReference>
<evidence type="ECO:0000313" key="2">
    <source>
        <dbReference type="Proteomes" id="UP000789941"/>
    </source>
</evidence>
<accession>A0A5E4LWL3</accession>
<gene>
    <name evidence="1" type="ORF">LFW2832_00835</name>
</gene>
<dbReference type="Pfam" id="PF08713">
    <property type="entry name" value="DNA_alkylation"/>
    <property type="match status" value="1"/>
</dbReference>
<sequence length="232" mass="26551">MVPNRSSDSSSIVKTLKAMANPKNVEGMVRFGISPNNTLGVSIPVLRKIAKEFGKNHQLAQELWDSEIHEARILAGLIADPKLLTEKQMDLWVKDFDSWDVCDQVCMNLFDKTEFAYRKAVEWTVSEEEFVRRAGFALMAVLAVHDKKIPDSKLEACYPLIEKYAYDDRNFVRKAVNWALRQIGKRNKNLNRSAIQVAEKILKQDSKSAKWIANDALRELKSEAVQKRLNKN</sequence>
<dbReference type="Proteomes" id="UP000789941">
    <property type="component" value="Unassembled WGS sequence"/>
</dbReference>
<reference evidence="1 2" key="1">
    <citation type="submission" date="2019-08" db="EMBL/GenBank/DDBJ databases">
        <authorList>
            <person name="Vazquez-Campos X."/>
        </authorList>
    </citation>
    <scope>NUCLEOTIDE SEQUENCE [LARGE SCALE GENOMIC DNA]</scope>
    <source>
        <strain evidence="1">LFW-283_2</strain>
    </source>
</reference>
<dbReference type="Gene3D" id="1.25.10.90">
    <property type="match status" value="1"/>
</dbReference>
<evidence type="ECO:0000313" key="1">
    <source>
        <dbReference type="EMBL" id="VVC04246.1"/>
    </source>
</evidence>
<dbReference type="InterPro" id="IPR014825">
    <property type="entry name" value="DNA_alkylation"/>
</dbReference>
<protein>
    <submittedName>
        <fullName evidence="1">DNA alkylation repair enzyme</fullName>
    </submittedName>
</protein>
<dbReference type="SUPFAM" id="SSF48371">
    <property type="entry name" value="ARM repeat"/>
    <property type="match status" value="1"/>
</dbReference>
<dbReference type="PANTHER" id="PTHR41291">
    <property type="entry name" value="DNA ALKYLATION REPAIR PROTEIN"/>
    <property type="match status" value="1"/>
</dbReference>
<organism evidence="1 2">
    <name type="scientific">Candidatus Bilamarchaeum dharawalense</name>
    <dbReference type="NCBI Taxonomy" id="2885759"/>
    <lineage>
        <taxon>Archaea</taxon>
        <taxon>Candidatus Micrarchaeota</taxon>
        <taxon>Candidatus Micrarchaeia</taxon>
        <taxon>Candidatus Anstonellales</taxon>
        <taxon>Candidatus Bilamarchaeaceae</taxon>
        <taxon>Candidatus Bilamarchaeum</taxon>
    </lineage>
</organism>
<name>A0A5E4LWL3_9ARCH</name>
<dbReference type="PANTHER" id="PTHR41291:SF1">
    <property type="entry name" value="DNA ALKYLATION REPAIR PROTEIN"/>
    <property type="match status" value="1"/>
</dbReference>
<comment type="caution">
    <text evidence="1">The sequence shown here is derived from an EMBL/GenBank/DDBJ whole genome shotgun (WGS) entry which is preliminary data.</text>
</comment>
<dbReference type="EMBL" id="CABMJJ010000009">
    <property type="protein sequence ID" value="VVC04246.1"/>
    <property type="molecule type" value="Genomic_DNA"/>
</dbReference>
<dbReference type="InterPro" id="IPR016024">
    <property type="entry name" value="ARM-type_fold"/>
</dbReference>